<comment type="caution">
    <text evidence="9">The sequence shown here is derived from an EMBL/GenBank/DDBJ whole genome shotgun (WGS) entry which is preliminary data.</text>
</comment>
<organism evidence="9 10">
    <name type="scientific">Tothia fuscella</name>
    <dbReference type="NCBI Taxonomy" id="1048955"/>
    <lineage>
        <taxon>Eukaryota</taxon>
        <taxon>Fungi</taxon>
        <taxon>Dikarya</taxon>
        <taxon>Ascomycota</taxon>
        <taxon>Pezizomycotina</taxon>
        <taxon>Dothideomycetes</taxon>
        <taxon>Pleosporomycetidae</taxon>
        <taxon>Venturiales</taxon>
        <taxon>Cylindrosympodiaceae</taxon>
        <taxon>Tothia</taxon>
    </lineage>
</organism>
<evidence type="ECO:0000256" key="7">
    <source>
        <dbReference type="SAM" id="Phobius"/>
    </source>
</evidence>
<keyword evidence="3 7" id="KW-0812">Transmembrane</keyword>
<dbReference type="AlphaFoldDB" id="A0A9P4U3M6"/>
<protein>
    <submittedName>
        <fullName evidence="9">PAP2-domain-containing protein</fullName>
    </submittedName>
</protein>
<sequence length="512" mass="56906">MDSYNVPKKLPFSKKFLSAKVVLSYIFDYVIILVLIIAFYALDAVEPYHQRFSLRNYTLQYPYAVKERVPVPLLLIICVVAPAGVIAAYTLIIDGLFSSSGTKHKTYPFKKRLWELNCGILGLLLAVGASFVITGTLKNAIGKPRPDLIDRCQANATEILPFYYDGNYSLAGHEICRQENNAILKDGFRSFPSGHSSSSWAGLFYLSLYLTGKMHVLDSRGEVWKTFIVLIPTLGAALVAGSRIMDARHHPFDVLSGSLLGMLVAWASYRQYFPPLHDVRAKGRAYPVRTWGRSAEENHLANYQDDYNDRVPLRQDYPARPGAYATGRHSPADQERTGNVFQDEIRSSQRRRAQEQITASSTYSGVDRSQTDTPPHVNPPIPTSTTQAGFGRGASRRHFRRDDWDDSSDDDDARSDLELQHQYTLSRPSRDGHAQGHYDSTQNPFEGQDTSYSAQSGGAGGMPPKRLPSQRAAARVPDSVDESGDLASAAPPPPVHHEGTRGVQLVESYVPR</sequence>
<keyword evidence="10" id="KW-1185">Reference proteome</keyword>
<name>A0A9P4U3M6_9PEZI</name>
<dbReference type="GO" id="GO:0008195">
    <property type="term" value="F:phosphatidate phosphatase activity"/>
    <property type="evidence" value="ECO:0007669"/>
    <property type="project" value="TreeGrafter"/>
</dbReference>
<evidence type="ECO:0000256" key="4">
    <source>
        <dbReference type="ARBA" id="ARBA00022989"/>
    </source>
</evidence>
<evidence type="ECO:0000313" key="10">
    <source>
        <dbReference type="Proteomes" id="UP000800235"/>
    </source>
</evidence>
<evidence type="ECO:0000256" key="1">
    <source>
        <dbReference type="ARBA" id="ARBA00004141"/>
    </source>
</evidence>
<comment type="similarity">
    <text evidence="2">Belongs to the PA-phosphatase related phosphoesterase family.</text>
</comment>
<feature type="transmembrane region" description="Helical" evidence="7">
    <location>
        <begin position="71"/>
        <end position="92"/>
    </location>
</feature>
<accession>A0A9P4U3M6</accession>
<dbReference type="Gene3D" id="1.20.144.10">
    <property type="entry name" value="Phosphatidic acid phosphatase type 2/haloperoxidase"/>
    <property type="match status" value="1"/>
</dbReference>
<evidence type="ECO:0000256" key="5">
    <source>
        <dbReference type="ARBA" id="ARBA00023136"/>
    </source>
</evidence>
<keyword evidence="5 7" id="KW-0472">Membrane</keyword>
<feature type="domain" description="Phosphatidic acid phosphatase type 2/haloperoxidase" evidence="8">
    <location>
        <begin position="118"/>
        <end position="269"/>
    </location>
</feature>
<dbReference type="Pfam" id="PF01569">
    <property type="entry name" value="PAP2"/>
    <property type="match status" value="1"/>
</dbReference>
<gene>
    <name evidence="9" type="ORF">EJ08DRAFT_623471</name>
</gene>
<feature type="compositionally biased region" description="Polar residues" evidence="6">
    <location>
        <begin position="438"/>
        <end position="456"/>
    </location>
</feature>
<comment type="subcellular location">
    <subcellularLocation>
        <location evidence="1">Membrane</location>
        <topology evidence="1">Multi-pass membrane protein</topology>
    </subcellularLocation>
</comment>
<reference evidence="9" key="1">
    <citation type="journal article" date="2020" name="Stud. Mycol.">
        <title>101 Dothideomycetes genomes: a test case for predicting lifestyles and emergence of pathogens.</title>
        <authorList>
            <person name="Haridas S."/>
            <person name="Albert R."/>
            <person name="Binder M."/>
            <person name="Bloem J."/>
            <person name="Labutti K."/>
            <person name="Salamov A."/>
            <person name="Andreopoulos B."/>
            <person name="Baker S."/>
            <person name="Barry K."/>
            <person name="Bills G."/>
            <person name="Bluhm B."/>
            <person name="Cannon C."/>
            <person name="Castanera R."/>
            <person name="Culley D."/>
            <person name="Daum C."/>
            <person name="Ezra D."/>
            <person name="Gonzalez J."/>
            <person name="Henrissat B."/>
            <person name="Kuo A."/>
            <person name="Liang C."/>
            <person name="Lipzen A."/>
            <person name="Lutzoni F."/>
            <person name="Magnuson J."/>
            <person name="Mondo S."/>
            <person name="Nolan M."/>
            <person name="Ohm R."/>
            <person name="Pangilinan J."/>
            <person name="Park H.-J."/>
            <person name="Ramirez L."/>
            <person name="Alfaro M."/>
            <person name="Sun H."/>
            <person name="Tritt A."/>
            <person name="Yoshinaga Y."/>
            <person name="Zwiers L.-H."/>
            <person name="Turgeon B."/>
            <person name="Goodwin S."/>
            <person name="Spatafora J."/>
            <person name="Crous P."/>
            <person name="Grigoriev I."/>
        </authorList>
    </citation>
    <scope>NUCLEOTIDE SEQUENCE</scope>
    <source>
        <strain evidence="9">CBS 130266</strain>
    </source>
</reference>
<feature type="region of interest" description="Disordered" evidence="6">
    <location>
        <begin position="302"/>
        <end position="512"/>
    </location>
</feature>
<evidence type="ECO:0000256" key="2">
    <source>
        <dbReference type="ARBA" id="ARBA00008816"/>
    </source>
</evidence>
<feature type="compositionally biased region" description="Polar residues" evidence="6">
    <location>
        <begin position="355"/>
        <end position="373"/>
    </location>
</feature>
<dbReference type="GO" id="GO:0006644">
    <property type="term" value="P:phospholipid metabolic process"/>
    <property type="evidence" value="ECO:0007669"/>
    <property type="project" value="InterPro"/>
</dbReference>
<dbReference type="InterPro" id="IPR036938">
    <property type="entry name" value="PAP2/HPO_sf"/>
</dbReference>
<dbReference type="PANTHER" id="PTHR10165:SF158">
    <property type="entry name" value="PAP2 DOMAIN PROTEIN (AFU_ORTHOLOGUE AFUA_4G08970)"/>
    <property type="match status" value="1"/>
</dbReference>
<dbReference type="InterPro" id="IPR043216">
    <property type="entry name" value="PAP-like"/>
</dbReference>
<evidence type="ECO:0000259" key="8">
    <source>
        <dbReference type="SMART" id="SM00014"/>
    </source>
</evidence>
<dbReference type="OrthoDB" id="8907274at2759"/>
<dbReference type="SMART" id="SM00014">
    <property type="entry name" value="acidPPc"/>
    <property type="match status" value="1"/>
</dbReference>
<dbReference type="GO" id="GO:0016020">
    <property type="term" value="C:membrane"/>
    <property type="evidence" value="ECO:0007669"/>
    <property type="project" value="UniProtKB-SubCell"/>
</dbReference>
<dbReference type="InterPro" id="IPR000326">
    <property type="entry name" value="PAP2/HPO"/>
</dbReference>
<dbReference type="SUPFAM" id="SSF48317">
    <property type="entry name" value="Acid phosphatase/Vanadium-dependent haloperoxidase"/>
    <property type="match status" value="1"/>
</dbReference>
<proteinExistence type="inferred from homology"/>
<evidence type="ECO:0000256" key="6">
    <source>
        <dbReference type="SAM" id="MobiDB-lite"/>
    </source>
</evidence>
<dbReference type="Proteomes" id="UP000800235">
    <property type="component" value="Unassembled WGS sequence"/>
</dbReference>
<evidence type="ECO:0000256" key="3">
    <source>
        <dbReference type="ARBA" id="ARBA00022692"/>
    </source>
</evidence>
<evidence type="ECO:0000313" key="9">
    <source>
        <dbReference type="EMBL" id="KAF2437029.1"/>
    </source>
</evidence>
<feature type="compositionally biased region" description="Acidic residues" evidence="6">
    <location>
        <begin position="404"/>
        <end position="413"/>
    </location>
</feature>
<dbReference type="GO" id="GO:0046839">
    <property type="term" value="P:phospholipid dephosphorylation"/>
    <property type="evidence" value="ECO:0007669"/>
    <property type="project" value="TreeGrafter"/>
</dbReference>
<dbReference type="CDD" id="cd03390">
    <property type="entry name" value="PAP2_containing_1_like"/>
    <property type="match status" value="1"/>
</dbReference>
<keyword evidence="4 7" id="KW-1133">Transmembrane helix</keyword>
<dbReference type="PANTHER" id="PTHR10165">
    <property type="entry name" value="LIPID PHOSPHATE PHOSPHATASE"/>
    <property type="match status" value="1"/>
</dbReference>
<dbReference type="EMBL" id="MU007009">
    <property type="protein sequence ID" value="KAF2437029.1"/>
    <property type="molecule type" value="Genomic_DNA"/>
</dbReference>
<feature type="transmembrane region" description="Helical" evidence="7">
    <location>
        <begin position="113"/>
        <end position="133"/>
    </location>
</feature>
<feature type="transmembrane region" description="Helical" evidence="7">
    <location>
        <begin position="21"/>
        <end position="42"/>
    </location>
</feature>